<comment type="caution">
    <text evidence="1">The sequence shown here is derived from an EMBL/GenBank/DDBJ whole genome shotgun (WGS) entry which is preliminary data.</text>
</comment>
<name>A0AAD9PRN7_ACRCE</name>
<reference evidence="1" key="1">
    <citation type="journal article" date="2023" name="G3 (Bethesda)">
        <title>Whole genome assembly and annotation of the endangered Caribbean coral Acropora cervicornis.</title>
        <authorList>
            <person name="Selwyn J.D."/>
            <person name="Vollmer S.V."/>
        </authorList>
    </citation>
    <scope>NUCLEOTIDE SEQUENCE</scope>
    <source>
        <strain evidence="1">K2</strain>
    </source>
</reference>
<evidence type="ECO:0000313" key="2">
    <source>
        <dbReference type="Proteomes" id="UP001249851"/>
    </source>
</evidence>
<dbReference type="Proteomes" id="UP001249851">
    <property type="component" value="Unassembled WGS sequence"/>
</dbReference>
<proteinExistence type="predicted"/>
<gene>
    <name evidence="1" type="ORF">P5673_032321</name>
</gene>
<sequence length="111" mass="12239">MMIDDGSPLNQLLRCCSSWPRLSHGYYALLTIILNKGTKKRKNIPVRNSQLLQGNSAVGAAPGVFRRDRFLERGTSKGTLRVGGIIRHTSITLEAAHRTLLPNDHPVPSLP</sequence>
<evidence type="ECO:0000313" key="1">
    <source>
        <dbReference type="EMBL" id="KAK2547663.1"/>
    </source>
</evidence>
<reference evidence="1" key="2">
    <citation type="journal article" date="2023" name="Science">
        <title>Genomic signatures of disease resistance in endangered staghorn corals.</title>
        <authorList>
            <person name="Vollmer S.V."/>
            <person name="Selwyn J.D."/>
            <person name="Despard B.A."/>
            <person name="Roesel C.L."/>
        </authorList>
    </citation>
    <scope>NUCLEOTIDE SEQUENCE</scope>
    <source>
        <strain evidence="1">K2</strain>
    </source>
</reference>
<dbReference type="EMBL" id="JARQWQ010000173">
    <property type="protein sequence ID" value="KAK2547663.1"/>
    <property type="molecule type" value="Genomic_DNA"/>
</dbReference>
<keyword evidence="2" id="KW-1185">Reference proteome</keyword>
<dbReference type="AlphaFoldDB" id="A0AAD9PRN7"/>
<protein>
    <submittedName>
        <fullName evidence="1">Uncharacterized protein</fullName>
    </submittedName>
</protein>
<organism evidence="1 2">
    <name type="scientific">Acropora cervicornis</name>
    <name type="common">Staghorn coral</name>
    <dbReference type="NCBI Taxonomy" id="6130"/>
    <lineage>
        <taxon>Eukaryota</taxon>
        <taxon>Metazoa</taxon>
        <taxon>Cnidaria</taxon>
        <taxon>Anthozoa</taxon>
        <taxon>Hexacorallia</taxon>
        <taxon>Scleractinia</taxon>
        <taxon>Astrocoeniina</taxon>
        <taxon>Acroporidae</taxon>
        <taxon>Acropora</taxon>
    </lineage>
</organism>
<accession>A0AAD9PRN7</accession>